<sequence length="503" mass="55621">MKKLVCTILFILVFLPFQKAEAAEKLGADYEHIKAEINLETSDADDSIEFSKHAAKKAAKLKELLSPSPSSAPKFQLLGEMLEKEPNDSLDQANSLRLDDYVYGSFSYEDLDMYKVEISEPGDLYITAAADYNIDLGYLLLDSSGEVVELTSYYYEDHVYSQTYSVEPGVYYIQALDLNGGGADGAYVLSAYFFGETPQKEVWRINGADRYETAIEIAENGWFEGADTIILARGFNFPDALAGAPLAYRLDAPILLNPKDKLHPKVRDAIREFGASKVIILGGTGAISASVEKELKDKLHVKTKRIGGTNRYETAGKIADELGYYDSAVLAYGGNYPDALSIASYAAVNGMPVLLTEKNNVPKATTISLEGVDDTIIVGGSGVISNQVKNEIQAHHPVRIAGKNRYDTSAQIVEQLGMDAYFMTVATGESYADALTGSVLAAKWQEPLVLVKKDEIPKEVKNLMEENNSSYFTILGEEEPYRLLWKNSWFNNWCAPLWPHLFY</sequence>
<name>A0ABY4EMB6_9BACI</name>
<accession>A0ABY4EMB6</accession>
<keyword evidence="3" id="KW-1185">Reference proteome</keyword>
<gene>
    <name evidence="2" type="ORF">MUN89_04060</name>
</gene>
<protein>
    <submittedName>
        <fullName evidence="2">Cell wall-binding repeat-containing protein</fullName>
    </submittedName>
</protein>
<dbReference type="SUPFAM" id="SSF89260">
    <property type="entry name" value="Collagen-binding domain"/>
    <property type="match status" value="1"/>
</dbReference>
<dbReference type="InterPro" id="IPR051922">
    <property type="entry name" value="Bact_Sporulation_Assoc"/>
</dbReference>
<organism evidence="2 3">
    <name type="scientific">Halobacillus salinarum</name>
    <dbReference type="NCBI Taxonomy" id="2932257"/>
    <lineage>
        <taxon>Bacteria</taxon>
        <taxon>Bacillati</taxon>
        <taxon>Bacillota</taxon>
        <taxon>Bacilli</taxon>
        <taxon>Bacillales</taxon>
        <taxon>Bacillaceae</taxon>
        <taxon>Halobacillus</taxon>
    </lineage>
</organism>
<evidence type="ECO:0000313" key="2">
    <source>
        <dbReference type="EMBL" id="UOQ45140.1"/>
    </source>
</evidence>
<dbReference type="PANTHER" id="PTHR30032">
    <property type="entry name" value="N-ACETYLMURAMOYL-L-ALANINE AMIDASE-RELATED"/>
    <property type="match status" value="1"/>
</dbReference>
<dbReference type="Gene3D" id="2.60.120.380">
    <property type="match status" value="1"/>
</dbReference>
<dbReference type="EMBL" id="CP095073">
    <property type="protein sequence ID" value="UOQ45140.1"/>
    <property type="molecule type" value="Genomic_DNA"/>
</dbReference>
<evidence type="ECO:0000256" key="1">
    <source>
        <dbReference type="SAM" id="SignalP"/>
    </source>
</evidence>
<dbReference type="Proteomes" id="UP000831787">
    <property type="component" value="Chromosome"/>
</dbReference>
<keyword evidence="1" id="KW-0732">Signal</keyword>
<dbReference type="RefSeq" id="WP_244711632.1">
    <property type="nucleotide sequence ID" value="NZ_CP095073.1"/>
</dbReference>
<dbReference type="PANTHER" id="PTHR30032:SF8">
    <property type="entry name" value="GERMINATION-SPECIFIC N-ACETYLMURAMOYL-L-ALANINE AMIDASE"/>
    <property type="match status" value="1"/>
</dbReference>
<dbReference type="InterPro" id="IPR007253">
    <property type="entry name" value="Cell_wall-bd_2"/>
</dbReference>
<feature type="signal peptide" evidence="1">
    <location>
        <begin position="1"/>
        <end position="22"/>
    </location>
</feature>
<evidence type="ECO:0000313" key="3">
    <source>
        <dbReference type="Proteomes" id="UP000831787"/>
    </source>
</evidence>
<dbReference type="Gene3D" id="3.40.50.12090">
    <property type="match status" value="2"/>
</dbReference>
<reference evidence="2 3" key="1">
    <citation type="submission" date="2022-04" db="EMBL/GenBank/DDBJ databases">
        <title>Halobacillus sp. isolated from saltern.</title>
        <authorList>
            <person name="Won M."/>
            <person name="Lee C.-M."/>
            <person name="Woen H.-Y."/>
            <person name="Kwon S.-W."/>
        </authorList>
    </citation>
    <scope>NUCLEOTIDE SEQUENCE [LARGE SCALE GENOMIC DNA]</scope>
    <source>
        <strain evidence="2 3">SSBR10-3</strain>
    </source>
</reference>
<proteinExistence type="predicted"/>
<feature type="chain" id="PRO_5046643050" evidence="1">
    <location>
        <begin position="23"/>
        <end position="503"/>
    </location>
</feature>
<dbReference type="Pfam" id="PF04122">
    <property type="entry name" value="CW_binding_2"/>
    <property type="match status" value="3"/>
</dbReference>